<feature type="compositionally biased region" description="Pro residues" evidence="2">
    <location>
        <begin position="463"/>
        <end position="500"/>
    </location>
</feature>
<feature type="compositionally biased region" description="Low complexity" evidence="2">
    <location>
        <begin position="300"/>
        <end position="309"/>
    </location>
</feature>
<feature type="coiled-coil region" evidence="1">
    <location>
        <begin position="150"/>
        <end position="241"/>
    </location>
</feature>
<reference evidence="4" key="1">
    <citation type="submission" date="2021-05" db="EMBL/GenBank/DDBJ databases">
        <title>The genome of the haptophyte Pavlova lutheri (Diacronema luteri, Pavlovales) - a model for lipid biosynthesis in eukaryotic algae.</title>
        <authorList>
            <person name="Hulatt C.J."/>
            <person name="Posewitz M.C."/>
        </authorList>
    </citation>
    <scope>NUCLEOTIDE SEQUENCE</scope>
    <source>
        <strain evidence="4">NIVA-4/92</strain>
    </source>
</reference>
<evidence type="ECO:0008006" key="6">
    <source>
        <dbReference type="Google" id="ProtNLM"/>
    </source>
</evidence>
<evidence type="ECO:0000256" key="3">
    <source>
        <dbReference type="SAM" id="Phobius"/>
    </source>
</evidence>
<protein>
    <recommendedName>
        <fullName evidence="6">WSC domain-containing protein</fullName>
    </recommendedName>
</protein>
<feature type="compositionally biased region" description="Basic and acidic residues" evidence="2">
    <location>
        <begin position="318"/>
        <end position="328"/>
    </location>
</feature>
<keyword evidence="1" id="KW-0175">Coiled coil</keyword>
<proteinExistence type="predicted"/>
<feature type="coiled-coil region" evidence="1">
    <location>
        <begin position="23"/>
        <end position="96"/>
    </location>
</feature>
<feature type="compositionally biased region" description="Low complexity" evidence="2">
    <location>
        <begin position="453"/>
        <end position="462"/>
    </location>
</feature>
<keyword evidence="3" id="KW-0812">Transmembrane</keyword>
<comment type="caution">
    <text evidence="4">The sequence shown here is derived from an EMBL/GenBank/DDBJ whole genome shotgun (WGS) entry which is preliminary data.</text>
</comment>
<organism evidence="4 5">
    <name type="scientific">Diacronema lutheri</name>
    <name type="common">Unicellular marine alga</name>
    <name type="synonym">Monochrysis lutheri</name>
    <dbReference type="NCBI Taxonomy" id="2081491"/>
    <lineage>
        <taxon>Eukaryota</taxon>
        <taxon>Haptista</taxon>
        <taxon>Haptophyta</taxon>
        <taxon>Pavlovophyceae</taxon>
        <taxon>Pavlovales</taxon>
        <taxon>Pavlovaceae</taxon>
        <taxon>Diacronema</taxon>
    </lineage>
</organism>
<feature type="compositionally biased region" description="Pro residues" evidence="2">
    <location>
        <begin position="286"/>
        <end position="299"/>
    </location>
</feature>
<feature type="region of interest" description="Disordered" evidence="2">
    <location>
        <begin position="778"/>
        <end position="804"/>
    </location>
</feature>
<feature type="region of interest" description="Disordered" evidence="2">
    <location>
        <begin position="284"/>
        <end position="357"/>
    </location>
</feature>
<keyword evidence="3" id="KW-1133">Transmembrane helix</keyword>
<dbReference type="EMBL" id="JAGTXO010000020">
    <property type="protein sequence ID" value="KAG8462606.1"/>
    <property type="molecule type" value="Genomic_DNA"/>
</dbReference>
<feature type="region of interest" description="Disordered" evidence="2">
    <location>
        <begin position="401"/>
        <end position="500"/>
    </location>
</feature>
<evidence type="ECO:0000256" key="2">
    <source>
        <dbReference type="SAM" id="MobiDB-lite"/>
    </source>
</evidence>
<evidence type="ECO:0000313" key="4">
    <source>
        <dbReference type="EMBL" id="KAG8462606.1"/>
    </source>
</evidence>
<name>A0A8J6C955_DIALT</name>
<evidence type="ECO:0000256" key="1">
    <source>
        <dbReference type="SAM" id="Coils"/>
    </source>
</evidence>
<gene>
    <name evidence="4" type="ORF">KFE25_010431</name>
</gene>
<evidence type="ECO:0000313" key="5">
    <source>
        <dbReference type="Proteomes" id="UP000751190"/>
    </source>
</evidence>
<dbReference type="AlphaFoldDB" id="A0A8J6C955"/>
<dbReference type="Proteomes" id="UP000751190">
    <property type="component" value="Unassembled WGS sequence"/>
</dbReference>
<keyword evidence="3" id="KW-0472">Membrane</keyword>
<accession>A0A8J6C955</accession>
<keyword evidence="5" id="KW-1185">Reference proteome</keyword>
<sequence length="918" mass="91046">MSAGGPAVGAILPADFRNVVLRLRQTATRLNEVNSANQQLRAERDAHSAELAACQRLLARALGDADAAEAKAEARLEAAREECARLESARRRLEGSLREHVAHAKLREQQQGSALETDAEALAAALARCTALERSVVAERERCASFQADAAAWRAELADAVAELERERGRAKARAEAAVAPWAADLASAAASLDEQRAASRALTAELAAARADAMNAARRAARAEAEAEAARANAAAAACSAPRAAPALPAAATSYSSPPSALCGGAPASAQFASQFASHVLPLLTAPPPPPPPPPPPAAIEGGSRRAASGGGWAEVARGDAAGERWRGGPPDVEQQPPQRAGSVGSATKRGAVTSPRARARAVGSACSCAARGAVLCAALLLGALVVAVAVPNARNALARGGPGAGGVHARWPFDGADGGGGAAPPLSAPPPLPGLRRPWEDDGQLPRALQWWSPSSAPHAPRAPPPPPAVPPPASWPPRAPPSPLPRAALPPSPAPAPPVPPALTAEWLGCWSSDALGVVAPLAQPAPTAGAGVGGCARACARAGLGVALLAPAGGASGVNVGCSCAPALDHALGRAAPAPLHDRECGGACPPDERDASIGTAAPIVRLPKGARCGGHGGGGSVRIGAYAVRADSTERAAQPQAESAASNTPRAAAARAPVAIAGAAPLDGASNASAEAHAQATAALAGCYADRISSRLYGSAHTAGANSVPLCARACGAQHAVPAASAGGARADGVARWFALSAGRCACGDAQPDSRHARAADGECAAPCAGRTEGGGGGGGGGGADDAGGGEGVQDDRPCGARRGSHLFAAVYTYELPPASRKLLPAESDATDARAPERAQAEPAVAATAVAPAPPSGSPGRAISWRASRTIAAPALVAAALALSVGGAVRMRRRTGFAARRRSGARSAVAALL</sequence>
<feature type="transmembrane region" description="Helical" evidence="3">
    <location>
        <begin position="876"/>
        <end position="896"/>
    </location>
</feature>
<feature type="compositionally biased region" description="Gly residues" evidence="2">
    <location>
        <begin position="778"/>
        <end position="797"/>
    </location>
</feature>